<dbReference type="GO" id="GO:0006882">
    <property type="term" value="P:intracellular zinc ion homeostasis"/>
    <property type="evidence" value="ECO:0007669"/>
    <property type="project" value="TreeGrafter"/>
</dbReference>
<dbReference type="RefSeq" id="WP_053300434.1">
    <property type="nucleotide sequence ID" value="NZ_JBCGZC010000002.1"/>
</dbReference>
<comment type="subcellular location">
    <subcellularLocation>
        <location evidence="1">Membrane</location>
        <topology evidence="1">Multi-pass membrane protein</topology>
    </subcellularLocation>
</comment>
<dbReference type="SUPFAM" id="SSF161111">
    <property type="entry name" value="Cation efflux protein transmembrane domain-like"/>
    <property type="match status" value="1"/>
</dbReference>
<feature type="domain" description="Cation efflux protein transmembrane" evidence="7">
    <location>
        <begin position="15"/>
        <end position="223"/>
    </location>
</feature>
<feature type="transmembrane region" description="Helical" evidence="6">
    <location>
        <begin position="164"/>
        <end position="182"/>
    </location>
</feature>
<evidence type="ECO:0000313" key="8">
    <source>
        <dbReference type="EMBL" id="KOY42338.1"/>
    </source>
</evidence>
<dbReference type="GO" id="GO:0015093">
    <property type="term" value="F:ferrous iron transmembrane transporter activity"/>
    <property type="evidence" value="ECO:0007669"/>
    <property type="project" value="TreeGrafter"/>
</dbReference>
<evidence type="ECO:0000256" key="6">
    <source>
        <dbReference type="SAM" id="Phobius"/>
    </source>
</evidence>
<feature type="transmembrane region" description="Helical" evidence="6">
    <location>
        <begin position="12"/>
        <end position="33"/>
    </location>
</feature>
<keyword evidence="4 6" id="KW-1133">Transmembrane helix</keyword>
<dbReference type="InterPro" id="IPR050291">
    <property type="entry name" value="CDF_Transporter"/>
</dbReference>
<evidence type="ECO:0000256" key="4">
    <source>
        <dbReference type="ARBA" id="ARBA00022989"/>
    </source>
</evidence>
<dbReference type="InterPro" id="IPR027469">
    <property type="entry name" value="Cation_efflux_TMD_sf"/>
</dbReference>
<proteinExistence type="predicted"/>
<reference evidence="8 9" key="1">
    <citation type="submission" date="2015-07" db="EMBL/GenBank/DDBJ databases">
        <title>Foodborne Vibrio parahaemolyticus Isolates.</title>
        <authorList>
            <person name="Ronholm J."/>
            <person name="Petronella N."/>
            <person name="Kenwell R."/>
            <person name="Banerjee S."/>
        </authorList>
    </citation>
    <scope>NUCLEOTIDE SEQUENCE [LARGE SCALE GENOMIC DNA]</scope>
    <source>
        <strain evidence="8 9">HS-06-05</strain>
    </source>
</reference>
<feature type="transmembrane region" description="Helical" evidence="6">
    <location>
        <begin position="39"/>
        <end position="63"/>
    </location>
</feature>
<feature type="transmembrane region" description="Helical" evidence="6">
    <location>
        <begin position="188"/>
        <end position="208"/>
    </location>
</feature>
<evidence type="ECO:0000256" key="2">
    <source>
        <dbReference type="ARBA" id="ARBA00022448"/>
    </source>
</evidence>
<evidence type="ECO:0000256" key="1">
    <source>
        <dbReference type="ARBA" id="ARBA00004141"/>
    </source>
</evidence>
<dbReference type="Proteomes" id="UP000037697">
    <property type="component" value="Unassembled WGS sequence"/>
</dbReference>
<evidence type="ECO:0000256" key="3">
    <source>
        <dbReference type="ARBA" id="ARBA00022692"/>
    </source>
</evidence>
<dbReference type="GO" id="GO:0015086">
    <property type="term" value="F:cadmium ion transmembrane transporter activity"/>
    <property type="evidence" value="ECO:0007669"/>
    <property type="project" value="TreeGrafter"/>
</dbReference>
<dbReference type="InterPro" id="IPR058533">
    <property type="entry name" value="Cation_efflux_TM"/>
</dbReference>
<dbReference type="AlphaFoldDB" id="A0AAW3J6M0"/>
<dbReference type="EMBL" id="LIRS01000012">
    <property type="protein sequence ID" value="KOY42338.1"/>
    <property type="molecule type" value="Genomic_DNA"/>
</dbReference>
<dbReference type="PANTHER" id="PTHR43840:SF15">
    <property type="entry name" value="MITOCHONDRIAL METAL TRANSPORTER 1-RELATED"/>
    <property type="match status" value="1"/>
</dbReference>
<comment type="caution">
    <text evidence="8">The sequence shown here is derived from an EMBL/GenBank/DDBJ whole genome shotgun (WGS) entry which is preliminary data.</text>
</comment>
<organism evidence="8 9">
    <name type="scientific">Vibrio parahaemolyticus</name>
    <dbReference type="NCBI Taxonomy" id="670"/>
    <lineage>
        <taxon>Bacteria</taxon>
        <taxon>Pseudomonadati</taxon>
        <taxon>Pseudomonadota</taxon>
        <taxon>Gammaproteobacteria</taxon>
        <taxon>Vibrionales</taxon>
        <taxon>Vibrionaceae</taxon>
        <taxon>Vibrio</taxon>
    </lineage>
</organism>
<evidence type="ECO:0000259" key="7">
    <source>
        <dbReference type="Pfam" id="PF01545"/>
    </source>
</evidence>
<feature type="transmembrane region" description="Helical" evidence="6">
    <location>
        <begin position="127"/>
        <end position="144"/>
    </location>
</feature>
<name>A0AAW3J6M0_VIBPH</name>
<dbReference type="GO" id="GO:0005886">
    <property type="term" value="C:plasma membrane"/>
    <property type="evidence" value="ECO:0007669"/>
    <property type="project" value="TreeGrafter"/>
</dbReference>
<sequence>MPVSTKNQERNLIQFSIAMGSIYTLVGVIWGILIQSGIILFDAIYSGVSILLSMMTMYALVLISRDNSVDAEQYRKSNFHMGRTAVEPLVNMIKSLVIISICLYGFVSAVLAIHQGGVESENTFSGIYYGLITASICTCSWFYLKFFSKQHNDLVQAECEQWMVDAIFSLLVVVSFVISHIMTKTELLQNIAGYVDPISVIVATTYFIKVPVKRLIKSIRELLVMAPEKSVQQEIDHVLQPFLSLYSFDEHISRTTKTGRQLFVDITFVIGEPNRKFEIQQLDEIRSQIEANLKPLCRNIWLTVSFTHDRYWA</sequence>
<gene>
    <name evidence="8" type="ORF">ACX05_01580</name>
</gene>
<evidence type="ECO:0000256" key="5">
    <source>
        <dbReference type="ARBA" id="ARBA00023136"/>
    </source>
</evidence>
<keyword evidence="2" id="KW-0813">Transport</keyword>
<dbReference type="Pfam" id="PF01545">
    <property type="entry name" value="Cation_efflux"/>
    <property type="match status" value="1"/>
</dbReference>
<dbReference type="GO" id="GO:0015341">
    <property type="term" value="F:zinc efflux antiporter activity"/>
    <property type="evidence" value="ECO:0007669"/>
    <property type="project" value="TreeGrafter"/>
</dbReference>
<feature type="transmembrane region" description="Helical" evidence="6">
    <location>
        <begin position="84"/>
        <end position="107"/>
    </location>
</feature>
<accession>A0AAW3J6M0</accession>
<protein>
    <recommendedName>
        <fullName evidence="7">Cation efflux protein transmembrane domain-containing protein</fullName>
    </recommendedName>
</protein>
<keyword evidence="5 6" id="KW-0472">Membrane</keyword>
<evidence type="ECO:0000313" key="9">
    <source>
        <dbReference type="Proteomes" id="UP000037697"/>
    </source>
</evidence>
<dbReference type="Gene3D" id="1.20.1510.10">
    <property type="entry name" value="Cation efflux protein transmembrane domain"/>
    <property type="match status" value="1"/>
</dbReference>
<keyword evidence="3 6" id="KW-0812">Transmembrane</keyword>
<dbReference type="PANTHER" id="PTHR43840">
    <property type="entry name" value="MITOCHONDRIAL METAL TRANSPORTER 1-RELATED"/>
    <property type="match status" value="1"/>
</dbReference>